<name>A0A5J6V2L8_9MICO</name>
<organism evidence="1 2">
    <name type="scientific">Ornithinimicrobium pratense</name>
    <dbReference type="NCBI Taxonomy" id="2593973"/>
    <lineage>
        <taxon>Bacteria</taxon>
        <taxon>Bacillati</taxon>
        <taxon>Actinomycetota</taxon>
        <taxon>Actinomycetes</taxon>
        <taxon>Micrococcales</taxon>
        <taxon>Ornithinimicrobiaceae</taxon>
        <taxon>Ornithinimicrobium</taxon>
    </lineage>
</organism>
<gene>
    <name evidence="1" type="ORF">FY030_01160</name>
</gene>
<protein>
    <submittedName>
        <fullName evidence="1">Uncharacterized protein</fullName>
    </submittedName>
</protein>
<dbReference type="Proteomes" id="UP000326546">
    <property type="component" value="Chromosome"/>
</dbReference>
<sequence length="138" mass="15366">MAAAEDPLFHSGDVLWRFLGAGPQDGGAVIRQRGSDRERVDELVQVYAQERLGVPVTVHESRHTWQELEDAQAALVDLPDHQKASLGMGLNEDRSDVRLVVELLYPTAEILAKLEDLPESIVQVNYLVRSLREVSEPA</sequence>
<evidence type="ECO:0000313" key="1">
    <source>
        <dbReference type="EMBL" id="QFG67516.1"/>
    </source>
</evidence>
<accession>A0A5J6V2L8</accession>
<dbReference type="OrthoDB" id="4865096at2"/>
<dbReference type="EMBL" id="CP044427">
    <property type="protein sequence ID" value="QFG67516.1"/>
    <property type="molecule type" value="Genomic_DNA"/>
</dbReference>
<reference evidence="1 2" key="1">
    <citation type="submission" date="2019-09" db="EMBL/GenBank/DDBJ databases">
        <title>Serinicoccus pratensis sp. nov., isolated from meadow soil.</title>
        <authorList>
            <person name="Zhang W."/>
        </authorList>
    </citation>
    <scope>NUCLEOTIDE SEQUENCE [LARGE SCALE GENOMIC DNA]</scope>
    <source>
        <strain evidence="1 2">W204</strain>
    </source>
</reference>
<dbReference type="KEGG" id="serw:FY030_01160"/>
<evidence type="ECO:0000313" key="2">
    <source>
        <dbReference type="Proteomes" id="UP000326546"/>
    </source>
</evidence>
<dbReference type="RefSeq" id="WP_158059914.1">
    <property type="nucleotide sequence ID" value="NZ_CP044427.1"/>
</dbReference>
<dbReference type="AlphaFoldDB" id="A0A5J6V2L8"/>
<proteinExistence type="predicted"/>
<keyword evidence="2" id="KW-1185">Reference proteome</keyword>